<dbReference type="InterPro" id="IPR051053">
    <property type="entry name" value="ECH/Chromodomain_protein"/>
</dbReference>
<evidence type="ECO:0000256" key="1">
    <source>
        <dbReference type="ARBA" id="ARBA00005254"/>
    </source>
</evidence>
<proteinExistence type="inferred from homology"/>
<evidence type="ECO:0000313" key="3">
    <source>
        <dbReference type="Proteomes" id="UP000321638"/>
    </source>
</evidence>
<dbReference type="RefSeq" id="WP_147849458.1">
    <property type="nucleotide sequence ID" value="NZ_VDUZ01000030.1"/>
</dbReference>
<reference evidence="2 3" key="1">
    <citation type="submission" date="2019-06" db="EMBL/GenBank/DDBJ databases">
        <title>New taxonomy in bacterial strain CC-CFT640, isolated from vineyard.</title>
        <authorList>
            <person name="Lin S.-Y."/>
            <person name="Tsai C.-F."/>
            <person name="Young C.-C."/>
        </authorList>
    </citation>
    <scope>NUCLEOTIDE SEQUENCE [LARGE SCALE GENOMIC DNA]</scope>
    <source>
        <strain evidence="2 3">CC-CFT640</strain>
    </source>
</reference>
<sequence length="277" mass="29833">MAYETVLYDVADGIATVTLNRPDKLNAWTRLMQGDVKDAMLRAAADESVRAIVLTGAGRGFCAGADMEVLTAASTGAGGPVSGAVPRPAVDPTAAVNARADFRMTHSYFPAIPKPIVAAVNGPCAGLGLVIALYCDMRFAGQSAMFTTSFAQRGLIAEHGLSWLLPKLIGVPHAADLLYSARKVRAPEALQLGLVQRLFPDQELLAQTRAYLKTIVEDVSPRSVAIMKRQIWEAQFQTLSEATVIANHEMEQSFGTADFKEGVAHFLEKRKARFTGR</sequence>
<dbReference type="Pfam" id="PF00378">
    <property type="entry name" value="ECH_1"/>
    <property type="match status" value="2"/>
</dbReference>
<comment type="similarity">
    <text evidence="1">Belongs to the enoyl-CoA hydratase/isomerase family.</text>
</comment>
<dbReference type="NCBIfam" id="NF004857">
    <property type="entry name" value="PRK06210.1"/>
    <property type="match status" value="1"/>
</dbReference>
<keyword evidence="3" id="KW-1185">Reference proteome</keyword>
<dbReference type="CDD" id="cd06558">
    <property type="entry name" value="crotonase-like"/>
    <property type="match status" value="1"/>
</dbReference>
<dbReference type="InterPro" id="IPR029045">
    <property type="entry name" value="ClpP/crotonase-like_dom_sf"/>
</dbReference>
<dbReference type="PANTHER" id="PTHR43684">
    <property type="match status" value="1"/>
</dbReference>
<dbReference type="SUPFAM" id="SSF52096">
    <property type="entry name" value="ClpP/crotonase"/>
    <property type="match status" value="1"/>
</dbReference>
<evidence type="ECO:0000313" key="2">
    <source>
        <dbReference type="EMBL" id="TXL72776.1"/>
    </source>
</evidence>
<dbReference type="PANTHER" id="PTHR43684:SF4">
    <property type="entry name" value="ENOYL-COA HYDRATASE_ISOMERASE FAMILY PROTEIN (AFU_ORTHOLOGUE AFUA_1G01890)"/>
    <property type="match status" value="1"/>
</dbReference>
<dbReference type="EC" id="4.2.1.17" evidence="2"/>
<dbReference type="Gene3D" id="3.90.226.10">
    <property type="entry name" value="2-enoyl-CoA Hydratase, Chain A, domain 1"/>
    <property type="match status" value="1"/>
</dbReference>
<dbReference type="Proteomes" id="UP000321638">
    <property type="component" value="Unassembled WGS sequence"/>
</dbReference>
<dbReference type="OrthoDB" id="9777711at2"/>
<protein>
    <submittedName>
        <fullName evidence="2">Enoyl-CoA hydratase</fullName>
        <ecNumber evidence="2">4.2.1.17</ecNumber>
    </submittedName>
</protein>
<dbReference type="GO" id="GO:0004300">
    <property type="term" value="F:enoyl-CoA hydratase activity"/>
    <property type="evidence" value="ECO:0007669"/>
    <property type="project" value="UniProtKB-EC"/>
</dbReference>
<accession>A0A5C8PG73</accession>
<comment type="caution">
    <text evidence="2">The sequence shown here is derived from an EMBL/GenBank/DDBJ whole genome shotgun (WGS) entry which is preliminary data.</text>
</comment>
<keyword evidence="2" id="KW-0456">Lyase</keyword>
<dbReference type="AlphaFoldDB" id="A0A5C8PG73"/>
<gene>
    <name evidence="2" type="ORF">FHP25_23670</name>
</gene>
<name>A0A5C8PG73_9HYPH</name>
<dbReference type="EMBL" id="VDUZ01000030">
    <property type="protein sequence ID" value="TXL72776.1"/>
    <property type="molecule type" value="Genomic_DNA"/>
</dbReference>
<dbReference type="InterPro" id="IPR001753">
    <property type="entry name" value="Enoyl-CoA_hydra/iso"/>
</dbReference>
<organism evidence="2 3">
    <name type="scientific">Vineibacter terrae</name>
    <dbReference type="NCBI Taxonomy" id="2586908"/>
    <lineage>
        <taxon>Bacteria</taxon>
        <taxon>Pseudomonadati</taxon>
        <taxon>Pseudomonadota</taxon>
        <taxon>Alphaproteobacteria</taxon>
        <taxon>Hyphomicrobiales</taxon>
        <taxon>Vineibacter</taxon>
    </lineage>
</organism>